<gene>
    <name evidence="1" type="ORF">RHMOL_Rhmol01G0187000</name>
</gene>
<evidence type="ECO:0000313" key="2">
    <source>
        <dbReference type="Proteomes" id="UP001062846"/>
    </source>
</evidence>
<accession>A0ACC0Q6B2</accession>
<reference evidence="1" key="1">
    <citation type="submission" date="2022-02" db="EMBL/GenBank/DDBJ databases">
        <title>Plant Genome Project.</title>
        <authorList>
            <person name="Zhang R.-G."/>
        </authorList>
    </citation>
    <scope>NUCLEOTIDE SEQUENCE</scope>
    <source>
        <strain evidence="1">AT1</strain>
    </source>
</reference>
<name>A0ACC0Q6B2_RHOML</name>
<sequence length="159" mass="18443">MKSFGGQPSMELGNGEAVHFWNDQWVRNLPHNKVISQPPINCNWNKVADFISHESNMWDLERLATCVSAEEVRAISKIPISLTKREDKCIWAYTKSGHYTMKSGYHQSFKRSIPPIVNQASTFHSPSESMWKRLWAIPTMPKVCHFMWRIVKKPAKPIF</sequence>
<keyword evidence="2" id="KW-1185">Reference proteome</keyword>
<proteinExistence type="predicted"/>
<dbReference type="Proteomes" id="UP001062846">
    <property type="component" value="Chromosome 1"/>
</dbReference>
<organism evidence="1 2">
    <name type="scientific">Rhododendron molle</name>
    <name type="common">Chinese azalea</name>
    <name type="synonym">Azalea mollis</name>
    <dbReference type="NCBI Taxonomy" id="49168"/>
    <lineage>
        <taxon>Eukaryota</taxon>
        <taxon>Viridiplantae</taxon>
        <taxon>Streptophyta</taxon>
        <taxon>Embryophyta</taxon>
        <taxon>Tracheophyta</taxon>
        <taxon>Spermatophyta</taxon>
        <taxon>Magnoliopsida</taxon>
        <taxon>eudicotyledons</taxon>
        <taxon>Gunneridae</taxon>
        <taxon>Pentapetalae</taxon>
        <taxon>asterids</taxon>
        <taxon>Ericales</taxon>
        <taxon>Ericaceae</taxon>
        <taxon>Ericoideae</taxon>
        <taxon>Rhodoreae</taxon>
        <taxon>Rhododendron</taxon>
    </lineage>
</organism>
<comment type="caution">
    <text evidence="1">The sequence shown here is derived from an EMBL/GenBank/DDBJ whole genome shotgun (WGS) entry which is preliminary data.</text>
</comment>
<protein>
    <submittedName>
        <fullName evidence="1">Uncharacterized protein</fullName>
    </submittedName>
</protein>
<evidence type="ECO:0000313" key="1">
    <source>
        <dbReference type="EMBL" id="KAI8572303.1"/>
    </source>
</evidence>
<dbReference type="EMBL" id="CM046388">
    <property type="protein sequence ID" value="KAI8572303.1"/>
    <property type="molecule type" value="Genomic_DNA"/>
</dbReference>